<dbReference type="RefSeq" id="WP_342965496.1">
    <property type="nucleotide sequence ID" value="NZ_JAZHGC010000104.1"/>
</dbReference>
<evidence type="ECO:0000313" key="1">
    <source>
        <dbReference type="EMBL" id="MEM5292512.1"/>
    </source>
</evidence>
<feature type="non-terminal residue" evidence="1">
    <location>
        <position position="63"/>
    </location>
</feature>
<dbReference type="Proteomes" id="UP001494588">
    <property type="component" value="Unassembled WGS sequence"/>
</dbReference>
<accession>A0ABU9QSN3</accession>
<dbReference type="EMBL" id="JAZHGC010000104">
    <property type="protein sequence ID" value="MEM5292512.1"/>
    <property type="molecule type" value="Genomic_DNA"/>
</dbReference>
<organism evidence="1 2">
    <name type="scientific">Paraburkholderia sabiae</name>
    <dbReference type="NCBI Taxonomy" id="273251"/>
    <lineage>
        <taxon>Bacteria</taxon>
        <taxon>Pseudomonadati</taxon>
        <taxon>Pseudomonadota</taxon>
        <taxon>Betaproteobacteria</taxon>
        <taxon>Burkholderiales</taxon>
        <taxon>Burkholderiaceae</taxon>
        <taxon>Paraburkholderia</taxon>
    </lineage>
</organism>
<protein>
    <submittedName>
        <fullName evidence="1">Uncharacterized protein</fullName>
    </submittedName>
</protein>
<reference evidence="1 2" key="1">
    <citation type="submission" date="2024-01" db="EMBL/GenBank/DDBJ databases">
        <title>The diversity of rhizobia nodulating Mimosa spp. in eleven states of Brazil covering several biomes is determined by host plant, location, and edaphic factors.</title>
        <authorList>
            <person name="Rouws L."/>
            <person name="Barauna A."/>
            <person name="Beukes C."/>
            <person name="De Faria S.M."/>
            <person name="Gross E."/>
            <person name="Dos Reis Junior F.B."/>
            <person name="Simon M."/>
            <person name="Maluk M."/>
            <person name="Odee D.W."/>
            <person name="Kenicer G."/>
            <person name="Young J.P.W."/>
            <person name="Reis V.M."/>
            <person name="Zilli J."/>
            <person name="James E.K."/>
        </authorList>
    </citation>
    <scope>NUCLEOTIDE SEQUENCE [LARGE SCALE GENOMIC DNA]</scope>
    <source>
        <strain evidence="1 2">JPY77</strain>
    </source>
</reference>
<proteinExistence type="predicted"/>
<keyword evidence="2" id="KW-1185">Reference proteome</keyword>
<name>A0ABU9QSN3_9BURK</name>
<evidence type="ECO:0000313" key="2">
    <source>
        <dbReference type="Proteomes" id="UP001494588"/>
    </source>
</evidence>
<sequence>MFFHSNCRFVETLTTTMQRPMDLAASHIATLSVLWFARERLDRKRRISAVSAPGSDVRVLFSV</sequence>
<gene>
    <name evidence="1" type="ORF">V4C55_43550</name>
</gene>
<comment type="caution">
    <text evidence="1">The sequence shown here is derived from an EMBL/GenBank/DDBJ whole genome shotgun (WGS) entry which is preliminary data.</text>
</comment>